<feature type="transmembrane region" description="Helical" evidence="1">
    <location>
        <begin position="114"/>
        <end position="135"/>
    </location>
</feature>
<accession>A0A846RRJ4</accession>
<evidence type="ECO:0000313" key="2">
    <source>
        <dbReference type="EMBL" id="NJC20931.1"/>
    </source>
</evidence>
<keyword evidence="3" id="KW-1185">Reference proteome</keyword>
<sequence length="151" mass="15783">MTARHISLFRVLIGVCAIGALLAQVVVVPQVAADYADRYPEVAHLELPYLVAVVVAIGGFEVALLAAWRLLAAAKDVSVGRSKRWINLMAASLCFTALVLAGVCVHAGSVENIGGPAMLFGVLASVAIIAGVIALRSRALPFYLAADRGYP</sequence>
<keyword evidence="1" id="KW-0472">Membrane</keyword>
<feature type="transmembrane region" description="Helical" evidence="1">
    <location>
        <begin position="85"/>
        <end position="108"/>
    </location>
</feature>
<organism evidence="2 3">
    <name type="scientific">Arthrobacter pigmenti</name>
    <dbReference type="NCBI Taxonomy" id="271432"/>
    <lineage>
        <taxon>Bacteria</taxon>
        <taxon>Bacillati</taxon>
        <taxon>Actinomycetota</taxon>
        <taxon>Actinomycetes</taxon>
        <taxon>Micrococcales</taxon>
        <taxon>Micrococcaceae</taxon>
        <taxon>Arthrobacter</taxon>
    </lineage>
</organism>
<keyword evidence="1" id="KW-0812">Transmembrane</keyword>
<dbReference type="Pfam" id="PF11188">
    <property type="entry name" value="DUF2975"/>
    <property type="match status" value="1"/>
</dbReference>
<reference evidence="2 3" key="1">
    <citation type="submission" date="2020-03" db="EMBL/GenBank/DDBJ databases">
        <title>Sequencing the genomes of 1000 actinobacteria strains.</title>
        <authorList>
            <person name="Klenk H.-P."/>
        </authorList>
    </citation>
    <scope>NUCLEOTIDE SEQUENCE [LARGE SCALE GENOMIC DNA]</scope>
    <source>
        <strain evidence="2 3">DSM 16403</strain>
    </source>
</reference>
<evidence type="ECO:0000313" key="3">
    <source>
        <dbReference type="Proteomes" id="UP000547458"/>
    </source>
</evidence>
<keyword evidence="1" id="KW-1133">Transmembrane helix</keyword>
<protein>
    <recommendedName>
        <fullName evidence="4">DUF2975 domain-containing protein</fullName>
    </recommendedName>
</protein>
<evidence type="ECO:0008006" key="4">
    <source>
        <dbReference type="Google" id="ProtNLM"/>
    </source>
</evidence>
<dbReference type="EMBL" id="JAATJL010000001">
    <property type="protein sequence ID" value="NJC20931.1"/>
    <property type="molecule type" value="Genomic_DNA"/>
</dbReference>
<feature type="transmembrane region" description="Helical" evidence="1">
    <location>
        <begin position="49"/>
        <end position="73"/>
    </location>
</feature>
<dbReference type="InterPro" id="IPR021354">
    <property type="entry name" value="DUF2975"/>
</dbReference>
<comment type="caution">
    <text evidence="2">The sequence shown here is derived from an EMBL/GenBank/DDBJ whole genome shotgun (WGS) entry which is preliminary data.</text>
</comment>
<evidence type="ECO:0000256" key="1">
    <source>
        <dbReference type="SAM" id="Phobius"/>
    </source>
</evidence>
<gene>
    <name evidence="2" type="ORF">BJ994_000007</name>
</gene>
<dbReference type="RefSeq" id="WP_167990091.1">
    <property type="nucleotide sequence ID" value="NZ_JAATJL010000001.1"/>
</dbReference>
<name>A0A846RRJ4_9MICC</name>
<proteinExistence type="predicted"/>
<dbReference type="Proteomes" id="UP000547458">
    <property type="component" value="Unassembled WGS sequence"/>
</dbReference>
<dbReference type="AlphaFoldDB" id="A0A846RRJ4"/>